<dbReference type="OrthoDB" id="4187480at2759"/>
<feature type="non-terminal residue" evidence="1">
    <location>
        <position position="1"/>
    </location>
</feature>
<dbReference type="EMBL" id="KN294034">
    <property type="protein sequence ID" value="KGQ00717.1"/>
    <property type="molecule type" value="Genomic_DNA"/>
</dbReference>
<dbReference type="Proteomes" id="UP000002059">
    <property type="component" value="Partially assembled WGS sequence"/>
</dbReference>
<gene>
    <name evidence="1" type="ORF">PAAG_12622</name>
</gene>
<organism evidence="1 2">
    <name type="scientific">Paracoccidioides lutzii (strain ATCC MYA-826 / Pb01)</name>
    <name type="common">Paracoccidioides brasiliensis</name>
    <dbReference type="NCBI Taxonomy" id="502779"/>
    <lineage>
        <taxon>Eukaryota</taxon>
        <taxon>Fungi</taxon>
        <taxon>Dikarya</taxon>
        <taxon>Ascomycota</taxon>
        <taxon>Pezizomycotina</taxon>
        <taxon>Eurotiomycetes</taxon>
        <taxon>Eurotiomycetidae</taxon>
        <taxon>Onygenales</taxon>
        <taxon>Ajellomycetaceae</taxon>
        <taxon>Paracoccidioides</taxon>
    </lineage>
</organism>
<feature type="non-terminal residue" evidence="1">
    <location>
        <position position="78"/>
    </location>
</feature>
<accession>A0A0A2V2Y9</accession>
<dbReference type="HOGENOM" id="CLU_2628606_0_0_1"/>
<name>A0A0A2V2Y9_PARBA</name>
<evidence type="ECO:0000313" key="2">
    <source>
        <dbReference type="Proteomes" id="UP000002059"/>
    </source>
</evidence>
<dbReference type="VEuPathDB" id="FungiDB:PAAG_12622"/>
<keyword evidence="2" id="KW-1185">Reference proteome</keyword>
<dbReference type="KEGG" id="pbl:PAAG_12622"/>
<reference evidence="1 2" key="1">
    <citation type="journal article" date="2011" name="PLoS Genet.">
        <title>Comparative genomic analysis of human fungal pathogens causing paracoccidioidomycosis.</title>
        <authorList>
            <person name="Desjardins C.A."/>
            <person name="Champion M.D."/>
            <person name="Holder J.W."/>
            <person name="Muszewska A."/>
            <person name="Goldberg J."/>
            <person name="Bailao A.M."/>
            <person name="Brigido M.M."/>
            <person name="Ferreira M.E."/>
            <person name="Garcia A.M."/>
            <person name="Grynberg M."/>
            <person name="Gujja S."/>
            <person name="Heiman D.I."/>
            <person name="Henn M.R."/>
            <person name="Kodira C.D."/>
            <person name="Leon-Narvaez H."/>
            <person name="Longo L.V."/>
            <person name="Ma L.J."/>
            <person name="Malavazi I."/>
            <person name="Matsuo A.L."/>
            <person name="Morais F.V."/>
            <person name="Pereira M."/>
            <person name="Rodriguez-Brito S."/>
            <person name="Sakthikumar S."/>
            <person name="Salem-Izacc S.M."/>
            <person name="Sykes S.M."/>
            <person name="Teixeira M.M."/>
            <person name="Vallejo M.C."/>
            <person name="Walter M.E."/>
            <person name="Yandava C."/>
            <person name="Young S."/>
            <person name="Zeng Q."/>
            <person name="Zucker J."/>
            <person name="Felipe M.S."/>
            <person name="Goldman G.H."/>
            <person name="Haas B.J."/>
            <person name="McEwen J.G."/>
            <person name="Nino-Vega G."/>
            <person name="Puccia R."/>
            <person name="San-Blas G."/>
            <person name="Soares C.M."/>
            <person name="Birren B.W."/>
            <person name="Cuomo C.A."/>
        </authorList>
    </citation>
    <scope>NUCLEOTIDE SEQUENCE [LARGE SCALE GENOMIC DNA]</scope>
    <source>
        <strain evidence="2">ATCC MYA-826 / Pb01</strain>
    </source>
</reference>
<dbReference type="RefSeq" id="XP_015702298.1">
    <property type="nucleotide sequence ID" value="XM_015848090.1"/>
</dbReference>
<sequence>TLENRTSELADSLSTSITICRSVSEAFEIDKTILKESNKSNNAYEDLIDEMSENTVDPSNQVSGVNEETLMRLEIAKL</sequence>
<protein>
    <submittedName>
        <fullName evidence="1">Uncharacterized protein</fullName>
    </submittedName>
</protein>
<evidence type="ECO:0000313" key="1">
    <source>
        <dbReference type="EMBL" id="KGQ00717.1"/>
    </source>
</evidence>
<dbReference type="AlphaFoldDB" id="A0A0A2V2Y9"/>
<dbReference type="GeneID" id="26971212"/>
<proteinExistence type="predicted"/>